<evidence type="ECO:0000256" key="1">
    <source>
        <dbReference type="ARBA" id="ARBA00022722"/>
    </source>
</evidence>
<dbReference type="KEGG" id="sbr:SY1_17730"/>
<dbReference type="InterPro" id="IPR019858">
    <property type="entry name" value="CRISPR-assoc_Cas1_HMARI/TNEAP"/>
</dbReference>
<comment type="cofactor">
    <cofactor evidence="9">
        <name>Mg(2+)</name>
        <dbReference type="ChEBI" id="CHEBI:18420"/>
    </cofactor>
    <cofactor evidence="9">
        <name>Mn(2+)</name>
        <dbReference type="ChEBI" id="CHEBI:29035"/>
    </cofactor>
</comment>
<feature type="binding site" evidence="9">
    <location>
        <position position="242"/>
    </location>
    <ligand>
        <name>Mn(2+)</name>
        <dbReference type="ChEBI" id="CHEBI:29035"/>
    </ligand>
</feature>
<feature type="binding site" evidence="9">
    <location>
        <position position="227"/>
    </location>
    <ligand>
        <name>Mn(2+)</name>
        <dbReference type="ChEBI" id="CHEBI:29035"/>
    </ligand>
</feature>
<dbReference type="GO" id="GO:0051607">
    <property type="term" value="P:defense response to virus"/>
    <property type="evidence" value="ECO:0007669"/>
    <property type="project" value="UniProtKB-UniRule"/>
</dbReference>
<dbReference type="Gene3D" id="1.20.120.920">
    <property type="entry name" value="CRISPR-associated endonuclease Cas1, C-terminal domain"/>
    <property type="match status" value="1"/>
</dbReference>
<dbReference type="GO" id="GO:0043571">
    <property type="term" value="P:maintenance of CRISPR repeat elements"/>
    <property type="evidence" value="ECO:0007669"/>
    <property type="project" value="UniProtKB-UniRule"/>
</dbReference>
<organism evidence="10 11">
    <name type="scientific">Fretibacterium fastidiosum</name>
    <dbReference type="NCBI Taxonomy" id="651822"/>
    <lineage>
        <taxon>Bacteria</taxon>
        <taxon>Thermotogati</taxon>
        <taxon>Synergistota</taxon>
        <taxon>Synergistia</taxon>
        <taxon>Synergistales</taxon>
        <taxon>Aminobacteriaceae</taxon>
        <taxon>Fretibacterium</taxon>
    </lineage>
</organism>
<reference evidence="10 11" key="2">
    <citation type="submission" date="2010-03" db="EMBL/GenBank/DDBJ databases">
        <authorList>
            <person name="Pajon A."/>
        </authorList>
    </citation>
    <scope>NUCLEOTIDE SEQUENCE [LARGE SCALE GENOMIC DNA]</scope>
    <source>
        <strain evidence="10 11">SGP1</strain>
    </source>
</reference>
<dbReference type="NCBIfam" id="TIGR00287">
    <property type="entry name" value="cas1"/>
    <property type="match status" value="1"/>
</dbReference>
<accession>A0AB94IY79</accession>
<dbReference type="PANTHER" id="PTHR43219:SF1">
    <property type="entry name" value="CRISPR-ASSOCIATED ENDONUCLEASE CAS1"/>
    <property type="match status" value="1"/>
</dbReference>
<evidence type="ECO:0000256" key="3">
    <source>
        <dbReference type="ARBA" id="ARBA00022759"/>
    </source>
</evidence>
<keyword evidence="4 9" id="KW-0378">Hydrolase</keyword>
<dbReference type="PANTHER" id="PTHR43219">
    <property type="entry name" value="CRISPR-ASSOCIATED ENDONUCLEASE CAS1"/>
    <property type="match status" value="1"/>
</dbReference>
<dbReference type="InterPro" id="IPR042206">
    <property type="entry name" value="CRISPR-assoc_Cas1_C"/>
</dbReference>
<evidence type="ECO:0000256" key="8">
    <source>
        <dbReference type="ARBA" id="ARBA00023211"/>
    </source>
</evidence>
<dbReference type="GO" id="GO:0016787">
    <property type="term" value="F:hydrolase activity"/>
    <property type="evidence" value="ECO:0007669"/>
    <property type="project" value="UniProtKB-KW"/>
</dbReference>
<dbReference type="GO" id="GO:0004520">
    <property type="term" value="F:DNA endonuclease activity"/>
    <property type="evidence" value="ECO:0007669"/>
    <property type="project" value="InterPro"/>
</dbReference>
<keyword evidence="8 9" id="KW-0464">Manganese</keyword>
<evidence type="ECO:0000256" key="4">
    <source>
        <dbReference type="ARBA" id="ARBA00022801"/>
    </source>
</evidence>
<sequence length="336" mass="39119">MGKTLYLLSSGALRRKDNTLFVERAGEPGQKPRFLPVETTDEIMVLGDLELNKSLLEFLTQKQIILHFFNYHGYYAGTYYPREHMNSGAVILAQAAHCMDGGKRHALASALIVGAIQNMRKVVGYYQRRASLDVQDILEDLERFEDLAPRSEDVPGLMGIEGNARNRYYQFFDRLVQDEAFKMLERTRRPPTNRMNALISFLNSMCYILALSQIYRTHLDPRIGFLHETNFRRFSLNLDIAEIFKPILVDRLIFSLVNKREIQEKHFEKETGGGIYLNDRGREVVLRAWEARVNETIEHPRLKRNVSYRGLVRMEAYKIQKHILGDAPYEPFVSRW</sequence>
<dbReference type="RefSeq" id="WP_015556827.1">
    <property type="nucleotide sequence ID" value="NC_021038.1"/>
</dbReference>
<keyword evidence="11" id="KW-1185">Reference proteome</keyword>
<gene>
    <name evidence="9" type="primary">cas1</name>
    <name evidence="10" type="ORF">SY1_17730</name>
</gene>
<proteinExistence type="inferred from homology"/>
<protein>
    <recommendedName>
        <fullName evidence="9">CRISPR-associated endonuclease Cas1</fullName>
        <ecNumber evidence="9">3.1.-.-</ecNumber>
    </recommendedName>
</protein>
<keyword evidence="1 9" id="KW-0540">Nuclease</keyword>
<feature type="binding site" evidence="9">
    <location>
        <position position="161"/>
    </location>
    <ligand>
        <name>Mn(2+)</name>
        <dbReference type="ChEBI" id="CHEBI:29035"/>
    </ligand>
</feature>
<evidence type="ECO:0000256" key="2">
    <source>
        <dbReference type="ARBA" id="ARBA00022723"/>
    </source>
</evidence>
<evidence type="ECO:0000256" key="5">
    <source>
        <dbReference type="ARBA" id="ARBA00022842"/>
    </source>
</evidence>
<comment type="function">
    <text evidence="9">CRISPR (clustered regularly interspaced short palindromic repeat), is an adaptive immune system that provides protection against mobile genetic elements (viruses, transposable elements and conjugative plasmids). CRISPR clusters contain spacers, sequences complementary to antecedent mobile elements, and target invading nucleic acids. CRISPR clusters are transcribed and processed into CRISPR RNA (crRNA). Acts as a dsDNA endonuclease. Involved in the integration of spacer DNA into the CRISPR cassette.</text>
</comment>
<comment type="similarity">
    <text evidence="9">Belongs to the CRISPR-associated endonuclease Cas1 family.</text>
</comment>
<keyword evidence="6 9" id="KW-0051">Antiviral defense</keyword>
<keyword evidence="5 9" id="KW-0460">Magnesium</keyword>
<reference evidence="11" key="1">
    <citation type="submission" date="2010-03" db="EMBL/GenBank/DDBJ databases">
        <title>The genome sequence of Synergistetes sp. SGP1.</title>
        <authorList>
            <consortium name="metaHIT consortium -- http://www.metahit.eu/"/>
            <person name="Pajon A."/>
            <person name="Turner K."/>
            <person name="Parkhill J."/>
            <person name="Wade W."/>
            <person name="Vartoukian S."/>
        </authorList>
    </citation>
    <scope>NUCLEOTIDE SEQUENCE [LARGE SCALE GENOMIC DNA]</scope>
    <source>
        <strain evidence="11">SGP1</strain>
    </source>
</reference>
<dbReference type="GO" id="GO:0046872">
    <property type="term" value="F:metal ion binding"/>
    <property type="evidence" value="ECO:0007669"/>
    <property type="project" value="UniProtKB-UniRule"/>
</dbReference>
<dbReference type="GO" id="GO:0003677">
    <property type="term" value="F:DNA binding"/>
    <property type="evidence" value="ECO:0007669"/>
    <property type="project" value="UniProtKB-KW"/>
</dbReference>
<dbReference type="HAMAP" id="MF_01470">
    <property type="entry name" value="Cas1"/>
    <property type="match status" value="1"/>
</dbReference>
<keyword evidence="7 9" id="KW-0238">DNA-binding</keyword>
<evidence type="ECO:0000256" key="6">
    <source>
        <dbReference type="ARBA" id="ARBA00023118"/>
    </source>
</evidence>
<keyword evidence="3 9" id="KW-0255">Endonuclease</keyword>
<evidence type="ECO:0000256" key="9">
    <source>
        <dbReference type="HAMAP-Rule" id="MF_01470"/>
    </source>
</evidence>
<dbReference type="EC" id="3.1.-.-" evidence="9"/>
<evidence type="ECO:0000256" key="7">
    <source>
        <dbReference type="ARBA" id="ARBA00023125"/>
    </source>
</evidence>
<evidence type="ECO:0000313" key="11">
    <source>
        <dbReference type="Proteomes" id="UP000008957"/>
    </source>
</evidence>
<dbReference type="InterPro" id="IPR042211">
    <property type="entry name" value="CRISPR-assoc_Cas1_N"/>
</dbReference>
<dbReference type="Proteomes" id="UP000008957">
    <property type="component" value="Chromosome"/>
</dbReference>
<keyword evidence="2 9" id="KW-0479">Metal-binding</keyword>
<dbReference type="Pfam" id="PF01867">
    <property type="entry name" value="Cas_Cas1"/>
    <property type="match status" value="1"/>
</dbReference>
<comment type="subunit">
    <text evidence="9">Homodimer, forms a heterotetramer with a Cas2 homodimer.</text>
</comment>
<dbReference type="AlphaFoldDB" id="A0AB94IY79"/>
<name>A0AB94IY79_9BACT</name>
<dbReference type="CDD" id="cd09722">
    <property type="entry name" value="Cas1_I-B"/>
    <property type="match status" value="1"/>
</dbReference>
<dbReference type="EMBL" id="FP929056">
    <property type="protein sequence ID" value="CBL28680.1"/>
    <property type="molecule type" value="Genomic_DNA"/>
</dbReference>
<dbReference type="Gene3D" id="3.100.10.20">
    <property type="entry name" value="CRISPR-associated endonuclease Cas1, N-terminal domain"/>
    <property type="match status" value="1"/>
</dbReference>
<dbReference type="NCBIfam" id="TIGR03641">
    <property type="entry name" value="cas1_HMARI"/>
    <property type="match status" value="1"/>
</dbReference>
<evidence type="ECO:0000313" key="10">
    <source>
        <dbReference type="EMBL" id="CBL28680.1"/>
    </source>
</evidence>
<dbReference type="InterPro" id="IPR002729">
    <property type="entry name" value="CRISPR-assoc_Cas1"/>
</dbReference>